<evidence type="ECO:0000256" key="6">
    <source>
        <dbReference type="ARBA" id="ARBA00023136"/>
    </source>
</evidence>
<organism evidence="9">
    <name type="scientific">Onchocerca flexuosa</name>
    <dbReference type="NCBI Taxonomy" id="387005"/>
    <lineage>
        <taxon>Eukaryota</taxon>
        <taxon>Metazoa</taxon>
        <taxon>Ecdysozoa</taxon>
        <taxon>Nematoda</taxon>
        <taxon>Chromadorea</taxon>
        <taxon>Rhabditida</taxon>
        <taxon>Spirurina</taxon>
        <taxon>Spiruromorpha</taxon>
        <taxon>Filarioidea</taxon>
        <taxon>Onchocercidae</taxon>
        <taxon>Onchocerca</taxon>
    </lineage>
</organism>
<dbReference type="WBParaSite" id="OFLC_0001572801-mRNA-1">
    <property type="protein sequence ID" value="OFLC_0001572801-mRNA-1"/>
    <property type="gene ID" value="OFLC_0001572801"/>
</dbReference>
<dbReference type="AlphaFoldDB" id="A0A183I7K3"/>
<dbReference type="GO" id="GO:0030007">
    <property type="term" value="P:intracellular potassium ion homeostasis"/>
    <property type="evidence" value="ECO:0007669"/>
    <property type="project" value="TreeGrafter"/>
</dbReference>
<dbReference type="PANTHER" id="PTHR11523:SF28">
    <property type="entry name" value="NA_K-ATPASE BETA SUBUNIT ISOFORM 4-RELATED"/>
    <property type="match status" value="1"/>
</dbReference>
<dbReference type="Proteomes" id="UP000267606">
    <property type="component" value="Unassembled WGS sequence"/>
</dbReference>
<protein>
    <submittedName>
        <fullName evidence="9">CUB domain-containing protein</fullName>
    </submittedName>
</protein>
<reference evidence="9" key="1">
    <citation type="submission" date="2016-06" db="UniProtKB">
        <authorList>
            <consortium name="WormBaseParasite"/>
        </authorList>
    </citation>
    <scope>IDENTIFICATION</scope>
</reference>
<sequence length="127" mass="14396">MIKSCRFELTKFNGAGCGKNTNYGFTEGKPCIILTLNRLIGWMPIDYAPDSVPEIIKGRYKPNFVTLKCDGTAMIKFENLPRNKLVLVECRAYAQNVQIDITSKLGMVNFELMVEDTEPEKPIDKSR</sequence>
<dbReference type="GO" id="GO:0036376">
    <property type="term" value="P:sodium ion export across plasma membrane"/>
    <property type="evidence" value="ECO:0007669"/>
    <property type="project" value="TreeGrafter"/>
</dbReference>
<keyword evidence="8" id="KW-1185">Reference proteome</keyword>
<gene>
    <name evidence="7" type="ORF">OFLC_LOCUS15715</name>
</gene>
<keyword evidence="6" id="KW-0472">Membrane</keyword>
<dbReference type="InterPro" id="IPR038702">
    <property type="entry name" value="Na/K_ATPase_sub_beta_sf"/>
</dbReference>
<comment type="subcellular location">
    <subcellularLocation>
        <location evidence="1">Membrane</location>
        <topology evidence="1">Single-pass type II membrane protein</topology>
    </subcellularLocation>
</comment>
<evidence type="ECO:0000313" key="7">
    <source>
        <dbReference type="EMBL" id="VDP23423.1"/>
    </source>
</evidence>
<dbReference type="PANTHER" id="PTHR11523">
    <property type="entry name" value="SODIUM/POTASSIUM-DEPENDENT ATPASE BETA SUBUNIT"/>
    <property type="match status" value="1"/>
</dbReference>
<dbReference type="Pfam" id="PF00287">
    <property type="entry name" value="Na_K-ATPase"/>
    <property type="match status" value="1"/>
</dbReference>
<evidence type="ECO:0000313" key="9">
    <source>
        <dbReference type="WBParaSite" id="OFLC_0001572801-mRNA-1"/>
    </source>
</evidence>
<name>A0A183I7K3_9BILA</name>
<keyword evidence="5" id="KW-1133">Transmembrane helix</keyword>
<comment type="similarity">
    <text evidence="2">Belongs to the X(+)/potassium ATPases subunit beta family.</text>
</comment>
<evidence type="ECO:0000256" key="4">
    <source>
        <dbReference type="ARBA" id="ARBA00022968"/>
    </source>
</evidence>
<dbReference type="GO" id="GO:0006883">
    <property type="term" value="P:intracellular sodium ion homeostasis"/>
    <property type="evidence" value="ECO:0007669"/>
    <property type="project" value="TreeGrafter"/>
</dbReference>
<keyword evidence="4" id="KW-0735">Signal-anchor</keyword>
<evidence type="ECO:0000256" key="1">
    <source>
        <dbReference type="ARBA" id="ARBA00004606"/>
    </source>
</evidence>
<dbReference type="GO" id="GO:1990573">
    <property type="term" value="P:potassium ion import across plasma membrane"/>
    <property type="evidence" value="ECO:0007669"/>
    <property type="project" value="TreeGrafter"/>
</dbReference>
<dbReference type="InterPro" id="IPR000402">
    <property type="entry name" value="Na/K_ATPase_sub_beta"/>
</dbReference>
<proteinExistence type="inferred from homology"/>
<evidence type="ECO:0000256" key="5">
    <source>
        <dbReference type="ARBA" id="ARBA00022989"/>
    </source>
</evidence>
<dbReference type="GO" id="GO:0005890">
    <property type="term" value="C:sodium:potassium-exchanging ATPase complex"/>
    <property type="evidence" value="ECO:0007669"/>
    <property type="project" value="InterPro"/>
</dbReference>
<dbReference type="STRING" id="387005.A0A183I7K3"/>
<evidence type="ECO:0000256" key="3">
    <source>
        <dbReference type="ARBA" id="ARBA00022692"/>
    </source>
</evidence>
<keyword evidence="3" id="KW-0812">Transmembrane</keyword>
<evidence type="ECO:0000313" key="8">
    <source>
        <dbReference type="Proteomes" id="UP000267606"/>
    </source>
</evidence>
<dbReference type="EMBL" id="UZAJ01042701">
    <property type="protein sequence ID" value="VDP23423.1"/>
    <property type="molecule type" value="Genomic_DNA"/>
</dbReference>
<dbReference type="Gene3D" id="2.60.40.1660">
    <property type="entry name" value="Na, k-atpase alpha subunit"/>
    <property type="match status" value="2"/>
</dbReference>
<dbReference type="GO" id="GO:0001671">
    <property type="term" value="F:ATPase activator activity"/>
    <property type="evidence" value="ECO:0007669"/>
    <property type="project" value="TreeGrafter"/>
</dbReference>
<evidence type="ECO:0000256" key="2">
    <source>
        <dbReference type="ARBA" id="ARBA00005876"/>
    </source>
</evidence>
<reference evidence="7 8" key="2">
    <citation type="submission" date="2018-11" db="EMBL/GenBank/DDBJ databases">
        <authorList>
            <consortium name="Pathogen Informatics"/>
        </authorList>
    </citation>
    <scope>NUCLEOTIDE SEQUENCE [LARGE SCALE GENOMIC DNA]</scope>
</reference>
<accession>A0A183I7K3</accession>